<keyword evidence="15" id="KW-1133">Transmembrane helix</keyword>
<keyword evidence="10 13" id="KW-0408">Iron</keyword>
<dbReference type="PROSITE" id="PS00086">
    <property type="entry name" value="CYTOCHROME_P450"/>
    <property type="match status" value="1"/>
</dbReference>
<dbReference type="AlphaFoldDB" id="A0A8C6UMY0"/>
<name>A0A8C6UMY0_9GOBI</name>
<reference evidence="16" key="1">
    <citation type="submission" date="2025-08" db="UniProtKB">
        <authorList>
            <consortium name="Ensembl"/>
        </authorList>
    </citation>
    <scope>IDENTIFICATION</scope>
</reference>
<evidence type="ECO:0000256" key="4">
    <source>
        <dbReference type="ARBA" id="ARBA00010617"/>
    </source>
</evidence>
<keyword evidence="17" id="KW-1185">Reference proteome</keyword>
<comment type="cofactor">
    <cofactor evidence="1 13">
        <name>heme</name>
        <dbReference type="ChEBI" id="CHEBI:30413"/>
    </cofactor>
</comment>
<dbReference type="GO" id="GO:0042446">
    <property type="term" value="P:hormone biosynthetic process"/>
    <property type="evidence" value="ECO:0007669"/>
    <property type="project" value="TreeGrafter"/>
</dbReference>
<dbReference type="InterPro" id="IPR002401">
    <property type="entry name" value="Cyt_P450_E_grp-I"/>
</dbReference>
<dbReference type="InterPro" id="IPR036396">
    <property type="entry name" value="Cyt_P450_sf"/>
</dbReference>
<keyword evidence="9 14" id="KW-0560">Oxidoreductase</keyword>
<keyword evidence="11 14" id="KW-0503">Monooxygenase</keyword>
<dbReference type="InterPro" id="IPR017972">
    <property type="entry name" value="Cyt_P450_CS"/>
</dbReference>
<feature type="binding site" description="axial binding residue" evidence="13">
    <location>
        <position position="466"/>
    </location>
    <ligand>
        <name>heme</name>
        <dbReference type="ChEBI" id="CHEBI:30413"/>
    </ligand>
    <ligandPart>
        <name>Fe</name>
        <dbReference type="ChEBI" id="CHEBI:18248"/>
    </ligandPart>
</feature>
<dbReference type="FunFam" id="1.10.630.10:FF:000238">
    <property type="entry name" value="Cytochrome P450 2A6"/>
    <property type="match status" value="1"/>
</dbReference>
<dbReference type="GO" id="GO:0020037">
    <property type="term" value="F:heme binding"/>
    <property type="evidence" value="ECO:0007669"/>
    <property type="project" value="InterPro"/>
</dbReference>
<dbReference type="SUPFAM" id="SSF48264">
    <property type="entry name" value="Cytochrome P450"/>
    <property type="match status" value="1"/>
</dbReference>
<dbReference type="Proteomes" id="UP000694523">
    <property type="component" value="Unplaced"/>
</dbReference>
<proteinExistence type="inferred from homology"/>
<evidence type="ECO:0000256" key="1">
    <source>
        <dbReference type="ARBA" id="ARBA00001971"/>
    </source>
</evidence>
<keyword evidence="5 13" id="KW-0349">Heme</keyword>
<reference evidence="16" key="2">
    <citation type="submission" date="2025-09" db="UniProtKB">
        <authorList>
            <consortium name="Ensembl"/>
        </authorList>
    </citation>
    <scope>IDENTIFICATION</scope>
</reference>
<evidence type="ECO:0000256" key="3">
    <source>
        <dbReference type="ARBA" id="ARBA00004406"/>
    </source>
</evidence>
<dbReference type="PRINTS" id="PR00463">
    <property type="entry name" value="EP450I"/>
</dbReference>
<sequence>MSTRLLSSLSSVLSSPSLPFSLISLFVLLVLVLHLWRRSGGSSRARGVPALPSVPVLGSLPGRCCGAAPSPALHTDLQKVGSIPKPLTLFIFIMFLGPHFTLVVNSYDLAKEVLLTRGRDFAGRPKMVLPVMQYTLRTADPRGKDIAFCDYSALWKSHRRLVHSALSLFGEGGRAVHVEKVYLCNDFKPVCLSSAFDPSAAVTRAVTNVVCTLVFSATYRRDDAELKEVIDYNNGIVETIARGGLVDLFPWLQRFPSRSLTKLKQCITVRDRLLQRKLDQHKASLSDGDGGIDPRDLLEALLRGQEGQKSEVISDDHVLMTAAETFGAGVETTSTTLLWIIAYMLHHPEVQARAQRELEEQVGLERPVRLSDRTRLPYVEAVIQEGLRIRPVSPVLIPHTALTRTSLGGHPVQPGTRVLVNMWALHHNPTDWPQPDLFKPERFLDGRGGRVSPSCFLPFGAGPRVCVGESLARLELFLFLSSLLQRISFSLPPAGPVPDLRGRLGVVLQPPPYLVVATPRHT</sequence>
<evidence type="ECO:0000256" key="7">
    <source>
        <dbReference type="ARBA" id="ARBA00022824"/>
    </source>
</evidence>
<evidence type="ECO:0000313" key="17">
    <source>
        <dbReference type="Proteomes" id="UP000694523"/>
    </source>
</evidence>
<dbReference type="GO" id="GO:0004508">
    <property type="term" value="F:steroid 17-alpha-monooxygenase activity"/>
    <property type="evidence" value="ECO:0007669"/>
    <property type="project" value="TreeGrafter"/>
</dbReference>
<evidence type="ECO:0000256" key="12">
    <source>
        <dbReference type="ARBA" id="ARBA00023136"/>
    </source>
</evidence>
<dbReference type="InterPro" id="IPR001128">
    <property type="entry name" value="Cyt_P450"/>
</dbReference>
<comment type="subcellular location">
    <subcellularLocation>
        <location evidence="3">Endoplasmic reticulum membrane</location>
        <topology evidence="3">Peripheral membrane protein</topology>
    </subcellularLocation>
    <subcellularLocation>
        <location evidence="2">Microsome membrane</location>
        <topology evidence="2">Peripheral membrane protein</topology>
    </subcellularLocation>
</comment>
<organism evidence="16 17">
    <name type="scientific">Neogobius melanostomus</name>
    <name type="common">round goby</name>
    <dbReference type="NCBI Taxonomy" id="47308"/>
    <lineage>
        <taxon>Eukaryota</taxon>
        <taxon>Metazoa</taxon>
        <taxon>Chordata</taxon>
        <taxon>Craniata</taxon>
        <taxon>Vertebrata</taxon>
        <taxon>Euteleostomi</taxon>
        <taxon>Actinopterygii</taxon>
        <taxon>Neopterygii</taxon>
        <taxon>Teleostei</taxon>
        <taxon>Neoteleostei</taxon>
        <taxon>Acanthomorphata</taxon>
        <taxon>Gobiaria</taxon>
        <taxon>Gobiiformes</taxon>
        <taxon>Gobioidei</taxon>
        <taxon>Gobiidae</taxon>
        <taxon>Benthophilinae</taxon>
        <taxon>Neogobiini</taxon>
        <taxon>Neogobius</taxon>
    </lineage>
</organism>
<evidence type="ECO:0000256" key="14">
    <source>
        <dbReference type="RuleBase" id="RU000461"/>
    </source>
</evidence>
<keyword evidence="12 15" id="KW-0472">Membrane</keyword>
<dbReference type="PANTHER" id="PTHR24289:SF19">
    <property type="entry name" value="CYTOCHROME P450 FAMILY 17 POLYPEPTIDE 2"/>
    <property type="match status" value="1"/>
</dbReference>
<feature type="transmembrane region" description="Helical" evidence="15">
    <location>
        <begin position="87"/>
        <end position="107"/>
    </location>
</feature>
<evidence type="ECO:0000256" key="6">
    <source>
        <dbReference type="ARBA" id="ARBA00022723"/>
    </source>
</evidence>
<evidence type="ECO:0000256" key="2">
    <source>
        <dbReference type="ARBA" id="ARBA00004174"/>
    </source>
</evidence>
<dbReference type="GO" id="GO:0005789">
    <property type="term" value="C:endoplasmic reticulum membrane"/>
    <property type="evidence" value="ECO:0007669"/>
    <property type="project" value="UniProtKB-SubCell"/>
</dbReference>
<evidence type="ECO:0000256" key="15">
    <source>
        <dbReference type="SAM" id="Phobius"/>
    </source>
</evidence>
<dbReference type="GO" id="GO:0042448">
    <property type="term" value="P:progesterone metabolic process"/>
    <property type="evidence" value="ECO:0007669"/>
    <property type="project" value="TreeGrafter"/>
</dbReference>
<evidence type="ECO:0000256" key="10">
    <source>
        <dbReference type="ARBA" id="ARBA00023004"/>
    </source>
</evidence>
<evidence type="ECO:0000256" key="11">
    <source>
        <dbReference type="ARBA" id="ARBA00023033"/>
    </source>
</evidence>
<dbReference type="Ensembl" id="ENSNMLT00000043078.1">
    <property type="protein sequence ID" value="ENSNMLP00000038703.1"/>
    <property type="gene ID" value="ENSNMLG00000023439.1"/>
</dbReference>
<accession>A0A8C6UMY0</accession>
<dbReference type="GO" id="GO:0005506">
    <property type="term" value="F:iron ion binding"/>
    <property type="evidence" value="ECO:0007669"/>
    <property type="project" value="InterPro"/>
</dbReference>
<keyword evidence="7" id="KW-0256">Endoplasmic reticulum</keyword>
<dbReference type="Gene3D" id="1.10.630.10">
    <property type="entry name" value="Cytochrome P450"/>
    <property type="match status" value="1"/>
</dbReference>
<evidence type="ECO:0000256" key="8">
    <source>
        <dbReference type="ARBA" id="ARBA00022848"/>
    </source>
</evidence>
<dbReference type="Pfam" id="PF00067">
    <property type="entry name" value="p450"/>
    <property type="match status" value="1"/>
</dbReference>
<dbReference type="PRINTS" id="PR00385">
    <property type="entry name" value="P450"/>
</dbReference>
<protein>
    <submittedName>
        <fullName evidence="16">Cytochrome P450, family 17, subfamily A, polypeptide 2</fullName>
    </submittedName>
</protein>
<comment type="similarity">
    <text evidence="4 14">Belongs to the cytochrome P450 family.</text>
</comment>
<evidence type="ECO:0000313" key="16">
    <source>
        <dbReference type="Ensembl" id="ENSNMLP00000038703.1"/>
    </source>
</evidence>
<keyword evidence="8" id="KW-0492">Microsome</keyword>
<evidence type="ECO:0000256" key="5">
    <source>
        <dbReference type="ARBA" id="ARBA00022617"/>
    </source>
</evidence>
<evidence type="ECO:0000256" key="9">
    <source>
        <dbReference type="ARBA" id="ARBA00023002"/>
    </source>
</evidence>
<dbReference type="PANTHER" id="PTHR24289">
    <property type="entry name" value="STEROID 17-ALPHA-HYDROXYLASE/17,20 LYASE"/>
    <property type="match status" value="1"/>
</dbReference>
<keyword evidence="15" id="KW-0812">Transmembrane</keyword>
<feature type="transmembrane region" description="Helical" evidence="15">
    <location>
        <begin position="20"/>
        <end position="36"/>
    </location>
</feature>
<keyword evidence="6 13" id="KW-0479">Metal-binding</keyword>
<evidence type="ECO:0000256" key="13">
    <source>
        <dbReference type="PIRSR" id="PIRSR602401-1"/>
    </source>
</evidence>